<dbReference type="SUPFAM" id="SSF55347">
    <property type="entry name" value="Glyceraldehyde-3-phosphate dehydrogenase-like, C-terminal domain"/>
    <property type="match status" value="1"/>
</dbReference>
<dbReference type="GO" id="GO:0000166">
    <property type="term" value="F:nucleotide binding"/>
    <property type="evidence" value="ECO:0007669"/>
    <property type="project" value="InterPro"/>
</dbReference>
<feature type="domain" description="Gfo/Idh/MocA-like oxidoreductase N-terminal" evidence="1">
    <location>
        <begin position="5"/>
        <end position="131"/>
    </location>
</feature>
<dbReference type="Gene3D" id="3.30.360.10">
    <property type="entry name" value="Dihydrodipicolinate Reductase, domain 2"/>
    <property type="match status" value="1"/>
</dbReference>
<dbReference type="InterPro" id="IPR036291">
    <property type="entry name" value="NAD(P)-bd_dom_sf"/>
</dbReference>
<dbReference type="InterPro" id="IPR055170">
    <property type="entry name" value="GFO_IDH_MocA-like_dom"/>
</dbReference>
<evidence type="ECO:0000259" key="1">
    <source>
        <dbReference type="Pfam" id="PF01408"/>
    </source>
</evidence>
<proteinExistence type="predicted"/>
<feature type="domain" description="GFO/IDH/MocA-like oxidoreductase" evidence="2">
    <location>
        <begin position="139"/>
        <end position="258"/>
    </location>
</feature>
<dbReference type="AlphaFoldDB" id="A0A2M8QBE7"/>
<dbReference type="InterPro" id="IPR000683">
    <property type="entry name" value="Gfo/Idh/MocA-like_OxRdtase_N"/>
</dbReference>
<protein>
    <submittedName>
        <fullName evidence="3">Gfo/Idh/MocA family oxidoreductase</fullName>
    </submittedName>
</protein>
<dbReference type="Gene3D" id="3.40.50.720">
    <property type="entry name" value="NAD(P)-binding Rossmann-like Domain"/>
    <property type="match status" value="1"/>
</dbReference>
<dbReference type="Proteomes" id="UP000230790">
    <property type="component" value="Unassembled WGS sequence"/>
</dbReference>
<comment type="caution">
    <text evidence="3">The sequence shown here is derived from an EMBL/GenBank/DDBJ whole genome shotgun (WGS) entry which is preliminary data.</text>
</comment>
<reference evidence="3 4" key="1">
    <citation type="submission" date="2017-11" db="EMBL/GenBank/DDBJ databases">
        <title>Evolution of Phototrophy in the Chloroflexi Phylum Driven by Horizontal Gene Transfer.</title>
        <authorList>
            <person name="Ward L.M."/>
            <person name="Hemp J."/>
            <person name="Shih P.M."/>
            <person name="Mcglynn S.E."/>
            <person name="Fischer W."/>
        </authorList>
    </citation>
    <scope>NUCLEOTIDE SEQUENCE [LARGE SCALE GENOMIC DNA]</scope>
    <source>
        <strain evidence="3">JP3_7</strain>
    </source>
</reference>
<dbReference type="InterPro" id="IPR051450">
    <property type="entry name" value="Gfo/Idh/MocA_Oxidoreductases"/>
</dbReference>
<dbReference type="PANTHER" id="PTHR43377:SF1">
    <property type="entry name" value="BILIVERDIN REDUCTASE A"/>
    <property type="match status" value="1"/>
</dbReference>
<accession>A0A2M8QBE7</accession>
<organism evidence="3 4">
    <name type="scientific">Candidatus Thermofonsia Clade 3 bacterium</name>
    <dbReference type="NCBI Taxonomy" id="2364212"/>
    <lineage>
        <taxon>Bacteria</taxon>
        <taxon>Bacillati</taxon>
        <taxon>Chloroflexota</taxon>
        <taxon>Candidatus Thermofontia</taxon>
        <taxon>Candidatus Thermofonsia Clade 3</taxon>
    </lineage>
</organism>
<dbReference type="SUPFAM" id="SSF51735">
    <property type="entry name" value="NAD(P)-binding Rossmann-fold domains"/>
    <property type="match status" value="1"/>
</dbReference>
<evidence type="ECO:0000313" key="4">
    <source>
        <dbReference type="Proteomes" id="UP000230790"/>
    </source>
</evidence>
<evidence type="ECO:0000259" key="2">
    <source>
        <dbReference type="Pfam" id="PF22725"/>
    </source>
</evidence>
<name>A0A2M8QBE7_9CHLR</name>
<dbReference type="EMBL" id="PGTN01000066">
    <property type="protein sequence ID" value="PJF47128.1"/>
    <property type="molecule type" value="Genomic_DNA"/>
</dbReference>
<dbReference type="PANTHER" id="PTHR43377">
    <property type="entry name" value="BILIVERDIN REDUCTASE A"/>
    <property type="match status" value="1"/>
</dbReference>
<evidence type="ECO:0000313" key="3">
    <source>
        <dbReference type="EMBL" id="PJF47128.1"/>
    </source>
</evidence>
<sequence length="332" mass="36457">MTIVRLGIIGVGSMARYHIRQILKQTDTTQITALCEPHKDNYAKAAELFEQAGQPVPPCEPDFEKFLQKHGKRIDAAFIVTPHNQHFPQAKALLEAGKDVLVEKPMVMNTSEAKRLIRVRDKTKRLLAVAFNGSMSPSIRKAAAMLRSGQMGAVLTVSANVWQSWEQGTRGLWRQDPKISGGGFMFDTGAHLLNTVADLLGEPFSQVAAFIDKRNTQVDILTVAIARTRSGTLVTINGCGASPVTNSDVKLFCENGLIQVGVWGDYFNLQMKGEPELKPVELPPSLGVWETFIKVRNGEIENPSPAENGLRMIQLWDAIKKSARQGGAVVEV</sequence>
<gene>
    <name evidence="3" type="ORF">CUN48_10270</name>
</gene>
<dbReference type="Pfam" id="PF01408">
    <property type="entry name" value="GFO_IDH_MocA"/>
    <property type="match status" value="1"/>
</dbReference>
<dbReference type="Pfam" id="PF22725">
    <property type="entry name" value="GFO_IDH_MocA_C3"/>
    <property type="match status" value="1"/>
</dbReference>